<dbReference type="Proteomes" id="UP000823895">
    <property type="component" value="Unassembled WGS sequence"/>
</dbReference>
<dbReference type="EMBL" id="DWWI01000226">
    <property type="protein sequence ID" value="HJC44170.1"/>
    <property type="molecule type" value="Genomic_DNA"/>
</dbReference>
<feature type="domain" description="Metallo-beta-lactamase" evidence="1">
    <location>
        <begin position="21"/>
        <end position="125"/>
    </location>
</feature>
<reference evidence="2" key="2">
    <citation type="submission" date="2021-04" db="EMBL/GenBank/DDBJ databases">
        <authorList>
            <person name="Gilroy R."/>
        </authorList>
    </citation>
    <scope>NUCLEOTIDE SEQUENCE</scope>
    <source>
        <strain evidence="2">CHK165-2605</strain>
    </source>
</reference>
<dbReference type="InterPro" id="IPR041712">
    <property type="entry name" value="DHPS-like_MBL-fold"/>
</dbReference>
<evidence type="ECO:0000259" key="1">
    <source>
        <dbReference type="Pfam" id="PF00753"/>
    </source>
</evidence>
<dbReference type="InterPro" id="IPR052926">
    <property type="entry name" value="Metallo-beta-lactamase_dom"/>
</dbReference>
<dbReference type="PANTHER" id="PTHR13754:SF13">
    <property type="entry name" value="METALLO-BETA-LACTAMASE SUPERFAMILY PROTEIN (AFU_ORTHOLOGUE AFUA_3G07630)"/>
    <property type="match status" value="1"/>
</dbReference>
<protein>
    <submittedName>
        <fullName evidence="2">MBL fold metallo-hydrolase</fullName>
    </submittedName>
</protein>
<dbReference type="AlphaFoldDB" id="A0A9D2P4T4"/>
<evidence type="ECO:0000313" key="2">
    <source>
        <dbReference type="EMBL" id="HJC44170.1"/>
    </source>
</evidence>
<gene>
    <name evidence="2" type="ORF">H9756_10945</name>
</gene>
<accession>A0A9D2P4T4</accession>
<dbReference type="PANTHER" id="PTHR13754">
    <property type="entry name" value="METALLO-BETA-LACTAMASE SUPERFAMILY PROTEIN"/>
    <property type="match status" value="1"/>
</dbReference>
<dbReference type="SUPFAM" id="SSF56281">
    <property type="entry name" value="Metallo-hydrolase/oxidoreductase"/>
    <property type="match status" value="1"/>
</dbReference>
<name>A0A9D2P4T4_9FIRM</name>
<dbReference type="CDD" id="cd07713">
    <property type="entry name" value="DHPS-like_MBL-fold"/>
    <property type="match status" value="1"/>
</dbReference>
<reference evidence="2" key="1">
    <citation type="journal article" date="2021" name="PeerJ">
        <title>Extensive microbial diversity within the chicken gut microbiome revealed by metagenomics and culture.</title>
        <authorList>
            <person name="Gilroy R."/>
            <person name="Ravi A."/>
            <person name="Getino M."/>
            <person name="Pursley I."/>
            <person name="Horton D.L."/>
            <person name="Alikhan N.F."/>
            <person name="Baker D."/>
            <person name="Gharbi K."/>
            <person name="Hall N."/>
            <person name="Watson M."/>
            <person name="Adriaenssens E.M."/>
            <person name="Foster-Nyarko E."/>
            <person name="Jarju S."/>
            <person name="Secka A."/>
            <person name="Antonio M."/>
            <person name="Oren A."/>
            <person name="Chaudhuri R.R."/>
            <person name="La Ragione R."/>
            <person name="Hildebrand F."/>
            <person name="Pallen M.J."/>
        </authorList>
    </citation>
    <scope>NUCLEOTIDE SEQUENCE</scope>
    <source>
        <strain evidence="2">CHK165-2605</strain>
    </source>
</reference>
<proteinExistence type="predicted"/>
<evidence type="ECO:0000313" key="3">
    <source>
        <dbReference type="Proteomes" id="UP000823895"/>
    </source>
</evidence>
<dbReference type="Pfam" id="PF00753">
    <property type="entry name" value="Lactamase_B"/>
    <property type="match status" value="1"/>
</dbReference>
<dbReference type="InterPro" id="IPR001279">
    <property type="entry name" value="Metallo-B-lactamas"/>
</dbReference>
<organism evidence="2 3">
    <name type="scientific">Candidatus Mediterraneibacter gallistercoris</name>
    <dbReference type="NCBI Taxonomy" id="2838671"/>
    <lineage>
        <taxon>Bacteria</taxon>
        <taxon>Bacillati</taxon>
        <taxon>Bacillota</taxon>
        <taxon>Clostridia</taxon>
        <taxon>Lachnospirales</taxon>
        <taxon>Lachnospiraceae</taxon>
        <taxon>Mediterraneibacter</taxon>
    </lineage>
</organism>
<dbReference type="GO" id="GO:0016740">
    <property type="term" value="F:transferase activity"/>
    <property type="evidence" value="ECO:0007669"/>
    <property type="project" value="TreeGrafter"/>
</dbReference>
<dbReference type="InterPro" id="IPR036866">
    <property type="entry name" value="RibonucZ/Hydroxyglut_hydro"/>
</dbReference>
<sequence>MKAAVLVDNIGNDGLPGEWGLSFYIEYKDQKILLDAGQTGLFAENARKLGIHLADVDYAVLSHAHYDHADGMPVFFAQNDKAKLYLKESCSENCYDRKEGKMKYIGIKRGMLEKYRDRIIRVPGDLEISAGVRLISHSKESMKKAGEREHMYLKEGNDWVPDCFTHEQSLVFETESGSVIFNSCSHGGADNIINEVSAVFPGRQIHAMIGGFHLYNKSEEYVRSFAEKVRATGVEKIYTGHCTGEEGYRILREVLGDRVHQLEAGLEIVL</sequence>
<dbReference type="Gene3D" id="3.60.15.10">
    <property type="entry name" value="Ribonuclease Z/Hydroxyacylglutathione hydrolase-like"/>
    <property type="match status" value="1"/>
</dbReference>
<comment type="caution">
    <text evidence="2">The sequence shown here is derived from an EMBL/GenBank/DDBJ whole genome shotgun (WGS) entry which is preliminary data.</text>
</comment>